<evidence type="ECO:0000313" key="7">
    <source>
        <dbReference type="Proteomes" id="UP001151760"/>
    </source>
</evidence>
<feature type="compositionally biased region" description="Basic and acidic residues" evidence="5">
    <location>
        <begin position="130"/>
        <end position="140"/>
    </location>
</feature>
<feature type="non-terminal residue" evidence="6">
    <location>
        <position position="262"/>
    </location>
</feature>
<accession>A0ABQ4WUN2</accession>
<dbReference type="CDD" id="cd20404">
    <property type="entry name" value="Tudor_Agenet_AtEML-like"/>
    <property type="match status" value="1"/>
</dbReference>
<proteinExistence type="predicted"/>
<comment type="caution">
    <text evidence="6">The sequence shown here is derived from an EMBL/GenBank/DDBJ whole genome shotgun (WGS) entry which is preliminary data.</text>
</comment>
<keyword evidence="7" id="KW-1185">Reference proteome</keyword>
<name>A0ABQ4WUN2_9ASTR</name>
<evidence type="ECO:0000256" key="3">
    <source>
        <dbReference type="ARBA" id="ARBA00023204"/>
    </source>
</evidence>
<evidence type="ECO:0000256" key="1">
    <source>
        <dbReference type="ARBA" id="ARBA00004123"/>
    </source>
</evidence>
<dbReference type="Gene3D" id="2.30.30.140">
    <property type="match status" value="1"/>
</dbReference>
<evidence type="ECO:0000313" key="6">
    <source>
        <dbReference type="EMBL" id="GJS56619.1"/>
    </source>
</evidence>
<feature type="compositionally biased region" description="Basic residues" evidence="5">
    <location>
        <begin position="70"/>
        <end position="79"/>
    </location>
</feature>
<dbReference type="PANTHER" id="PTHR12663">
    <property type="entry name" value="ANDROGEN INDUCED INHIBITOR OF PROLIFERATION AS3 / PDS5-RELATED"/>
    <property type="match status" value="1"/>
</dbReference>
<dbReference type="SUPFAM" id="SSF63748">
    <property type="entry name" value="Tudor/PWWP/MBT"/>
    <property type="match status" value="1"/>
</dbReference>
<feature type="region of interest" description="Disordered" evidence="5">
    <location>
        <begin position="35"/>
        <end position="197"/>
    </location>
</feature>
<reference evidence="6" key="1">
    <citation type="journal article" date="2022" name="Int. J. Mol. Sci.">
        <title>Draft Genome of Tanacetum Coccineum: Genomic Comparison of Closely Related Tanacetum-Family Plants.</title>
        <authorList>
            <person name="Yamashiro T."/>
            <person name="Shiraishi A."/>
            <person name="Nakayama K."/>
            <person name="Satake H."/>
        </authorList>
    </citation>
    <scope>NUCLEOTIDE SEQUENCE</scope>
</reference>
<organism evidence="6 7">
    <name type="scientific">Tanacetum coccineum</name>
    <dbReference type="NCBI Taxonomy" id="301880"/>
    <lineage>
        <taxon>Eukaryota</taxon>
        <taxon>Viridiplantae</taxon>
        <taxon>Streptophyta</taxon>
        <taxon>Embryophyta</taxon>
        <taxon>Tracheophyta</taxon>
        <taxon>Spermatophyta</taxon>
        <taxon>Magnoliopsida</taxon>
        <taxon>eudicotyledons</taxon>
        <taxon>Gunneridae</taxon>
        <taxon>Pentapetalae</taxon>
        <taxon>asterids</taxon>
        <taxon>campanulids</taxon>
        <taxon>Asterales</taxon>
        <taxon>Asteraceae</taxon>
        <taxon>Asteroideae</taxon>
        <taxon>Anthemideae</taxon>
        <taxon>Anthemidinae</taxon>
        <taxon>Tanacetum</taxon>
    </lineage>
</organism>
<comment type="subcellular location">
    <subcellularLocation>
        <location evidence="1">Nucleus</location>
    </subcellularLocation>
</comment>
<feature type="compositionally biased region" description="Basic and acidic residues" evidence="5">
    <location>
        <begin position="86"/>
        <end position="119"/>
    </location>
</feature>
<evidence type="ECO:0000256" key="4">
    <source>
        <dbReference type="ARBA" id="ARBA00023242"/>
    </source>
</evidence>
<keyword evidence="3" id="KW-0234">DNA repair</keyword>
<sequence length="262" mass="29120">MLNAPWSTRNQKFKAEIVRSKSKQSGKKAVVTKEVKLPATIGLSEDKEATSSSDDEFPPKISKKLEPVKSRSKSKHSGKKVGAGDSDAKQAKQYVKKSDSKKPKQTDKTSKKSAKKEEASNAITFGDVKSSSKKDDERKHASGKNVIKKDKAKTLSSDDEMDVSPKSAKKPAKGEGNLKDTSGTSSKQKRTPVKDKATTIESDTIKYDESLVGKKVKVWWPEDKMYYEGVIESFDAAKKKHKVSYVDGDEENLYLRNQRWAI</sequence>
<reference evidence="6" key="2">
    <citation type="submission" date="2022-01" db="EMBL/GenBank/DDBJ databases">
        <authorList>
            <person name="Yamashiro T."/>
            <person name="Shiraishi A."/>
            <person name="Satake H."/>
            <person name="Nakayama K."/>
        </authorList>
    </citation>
    <scope>NUCLEOTIDE SEQUENCE</scope>
</reference>
<dbReference type="InterPro" id="IPR039776">
    <property type="entry name" value="Pds5"/>
</dbReference>
<gene>
    <name evidence="6" type="ORF">Tco_0629981</name>
</gene>
<keyword evidence="2" id="KW-0227">DNA damage</keyword>
<dbReference type="Proteomes" id="UP001151760">
    <property type="component" value="Unassembled WGS sequence"/>
</dbReference>
<keyword evidence="4" id="KW-0539">Nucleus</keyword>
<evidence type="ECO:0000256" key="5">
    <source>
        <dbReference type="SAM" id="MobiDB-lite"/>
    </source>
</evidence>
<evidence type="ECO:0000256" key="2">
    <source>
        <dbReference type="ARBA" id="ARBA00022763"/>
    </source>
</evidence>
<dbReference type="PANTHER" id="PTHR12663:SF3">
    <property type="entry name" value="SISTER CHROMATID COHESION PROTEIN PDS5 HOMOLOG C"/>
    <property type="match status" value="1"/>
</dbReference>
<dbReference type="EMBL" id="BQNB010008949">
    <property type="protein sequence ID" value="GJS56619.1"/>
    <property type="molecule type" value="Genomic_DNA"/>
</dbReference>
<protein>
    <submittedName>
        <fullName evidence="6">Armadillo-type fold protein</fullName>
    </submittedName>
</protein>